<reference evidence="7 8" key="1">
    <citation type="journal article" date="2023" name="G3 (Bethesda)">
        <title>A chromosome-level genome assembly of Zasmidium syzygii isolated from banana leaves.</title>
        <authorList>
            <person name="van Westerhoven A.C."/>
            <person name="Mehrabi R."/>
            <person name="Talebi R."/>
            <person name="Steentjes M.B.F."/>
            <person name="Corcolon B."/>
            <person name="Chong P.A."/>
            <person name="Kema G.H.J."/>
            <person name="Seidl M.F."/>
        </authorList>
    </citation>
    <scope>NUCLEOTIDE SEQUENCE [LARGE SCALE GENOMIC DNA]</scope>
    <source>
        <strain evidence="7 8">P124</strain>
    </source>
</reference>
<feature type="region of interest" description="Disordered" evidence="6">
    <location>
        <begin position="1272"/>
        <end position="1480"/>
    </location>
</feature>
<protein>
    <submittedName>
        <fullName evidence="7">Uncharacterized protein</fullName>
    </submittedName>
</protein>
<evidence type="ECO:0000256" key="5">
    <source>
        <dbReference type="ARBA" id="ARBA00023306"/>
    </source>
</evidence>
<feature type="compositionally biased region" description="Low complexity" evidence="6">
    <location>
        <begin position="1418"/>
        <end position="1442"/>
    </location>
</feature>
<dbReference type="CDD" id="cd19953">
    <property type="entry name" value="PDS5"/>
    <property type="match status" value="1"/>
</dbReference>
<dbReference type="InterPro" id="IPR011989">
    <property type="entry name" value="ARM-like"/>
</dbReference>
<feature type="compositionally biased region" description="Acidic residues" evidence="6">
    <location>
        <begin position="1467"/>
        <end position="1480"/>
    </location>
</feature>
<evidence type="ECO:0000256" key="6">
    <source>
        <dbReference type="SAM" id="MobiDB-lite"/>
    </source>
</evidence>
<evidence type="ECO:0000256" key="1">
    <source>
        <dbReference type="ARBA" id="ARBA00004123"/>
    </source>
</evidence>
<dbReference type="Proteomes" id="UP001305779">
    <property type="component" value="Unassembled WGS sequence"/>
</dbReference>
<feature type="compositionally biased region" description="Acidic residues" evidence="6">
    <location>
        <begin position="1350"/>
        <end position="1382"/>
    </location>
</feature>
<evidence type="ECO:0000256" key="4">
    <source>
        <dbReference type="ARBA" id="ARBA00023242"/>
    </source>
</evidence>
<dbReference type="SUPFAM" id="SSF48371">
    <property type="entry name" value="ARM repeat"/>
    <property type="match status" value="2"/>
</dbReference>
<keyword evidence="3" id="KW-0498">Mitosis</keyword>
<keyword evidence="5" id="KW-0131">Cell cycle</keyword>
<dbReference type="Pfam" id="PF20168">
    <property type="entry name" value="PDS5"/>
    <property type="match status" value="1"/>
</dbReference>
<accession>A0ABR0EKY7</accession>
<dbReference type="EMBL" id="JAXOVC010000004">
    <property type="protein sequence ID" value="KAK4502249.1"/>
    <property type="molecule type" value="Genomic_DNA"/>
</dbReference>
<dbReference type="InterPro" id="IPR016024">
    <property type="entry name" value="ARM-type_fold"/>
</dbReference>
<name>A0ABR0EKY7_ZASCE</name>
<dbReference type="Gene3D" id="1.25.10.10">
    <property type="entry name" value="Leucine-rich Repeat Variant"/>
    <property type="match status" value="1"/>
</dbReference>
<evidence type="ECO:0000256" key="2">
    <source>
        <dbReference type="ARBA" id="ARBA00022618"/>
    </source>
</evidence>
<evidence type="ECO:0000313" key="7">
    <source>
        <dbReference type="EMBL" id="KAK4502249.1"/>
    </source>
</evidence>
<evidence type="ECO:0000313" key="8">
    <source>
        <dbReference type="Proteomes" id="UP001305779"/>
    </source>
</evidence>
<dbReference type="InterPro" id="IPR039776">
    <property type="entry name" value="Pds5"/>
</dbReference>
<keyword evidence="4" id="KW-0539">Nucleus</keyword>
<feature type="region of interest" description="Disordered" evidence="6">
    <location>
        <begin position="291"/>
        <end position="328"/>
    </location>
</feature>
<keyword evidence="8" id="KW-1185">Reference proteome</keyword>
<gene>
    <name evidence="7" type="ORF">PRZ48_005674</name>
</gene>
<feature type="compositionally biased region" description="Basic and acidic residues" evidence="6">
    <location>
        <begin position="1407"/>
        <end position="1417"/>
    </location>
</feature>
<keyword evidence="2" id="KW-0132">Cell division</keyword>
<sequence length="1480" mass="163696">MPRARRTRESSPPQEVEEVEEQQDEMDVDGAHELEFNEALTWRAGKPIPVADLLRRLKTLYEELQTIQQEDAHRKSTVPKAQELASPLLLGHKDGGVKAWTVLCIIEMFRILAPDAPYKPSQLKDIFNLFVSTIIPTLGNPNDPYNSQHLTALTSLVTVKSILLLCDAPGADTLILNLFTNCFDVVSGTTRGADVEQISKNVEYNMTGMLCALVDESPALPAGVMDILLAQFLRADPSVLSKKKGETQTSLPRDVSPAYNMARSVCNTCSDKMIRQIGSYFNAVLIDATETTSTTKPSKSKGKKRTHDESDDESDNGLITPPSESDLDEVSKAHNLLRELWRSCPEVIRNVIPQIEAELGAENLPLRLMAVQTIGDMIAGIGAAGPPPPTPLEPAAYPPQSLDTYSQPEQQSVLLTPAAPYSFSSTYPSGYQAFFERFRDKSATIRSAWATAVARILLTNGGGKGLQHDQETALLRCLADFLQDNDEKVRISAIDGISEFDFHSISQKLGGFGGVKVEGSILYTLVDRIRDQKPAVRTRAIELLGRIWGVAAGAITEGSERTRDLFGEIPSRILEVMYVNDKELNALFQRVMWESLLPISFPPKPKPSNGDSQRIADSQALEEKAYDPDTLRSERILTLVRDLGERAKPVFFSLQQKQPGMAKYMTMLLDNAEKLKGGKGGDKEAKAQVAKLTKAIGAIFPDAAESGKQLEIFANHYDRRNFSLARFCLSPESDYKKVTNAIKELTKRLEQPQGGAPDCLPTLIPFLRSASVLVYNRSHVPAILEISRTDDKGLGQAAHQILKEIAARTPEVFKVHIKDLCESLKKQAPTATTTNDPSAVDALKACAGFARHFPEELGKERDFYKAMVNFALYGSPPRAAKHAVTIIISSAQKKDMYIKEITKCVKNFKVEQNGALAQLASLSQLRLLASEETEDLDEAITEIATQVLTTPNDDVEDVQSGWTDELDDGLSAKLWALKIVVNSLRGRVKDLETHDSSEQVRDLSSRVFKLLNTLVERDGELQKADNATPKHHRSHLRLAAAKLILKLCCSRVLERLFSPRDFNRLTKIVQDPLSQVRAAFNVTLKKYLSLGKLPRRFYGLMFLYAFEPIRDTKERTATFLKSRASAHATAGDQNFEGVLSHYISLLAHHQDFAPDDLEDFVDYTIFYLKIVATEKNLPVLYSVVQKLKSVQDGIDPDKSENLYILSDLVEAVMRYYAEFKGWSLQILPAKPKLPAGLFAAMPSHAMAQEISEKQFLPEDFVDALEGIVKDRMRTKKRRHVDDTSKPAKKPRTSTAKTPKIEKARKAPKQSKVAKAAKTPKKRAGDAVPSSERRKSSRNSNAKSYAGMADSESEEADEQDPEQQEDEDEDEAEQEEQASDVDEEANKENEELASTPPTSDPVPVPAAAKEKTPGKDKPAASQKRSARAAASKKSPVKATKTKALPARGKGRTRNAKKERDVMSIPSDSDAELSDAPSELEA</sequence>
<dbReference type="PANTHER" id="PTHR12663">
    <property type="entry name" value="ANDROGEN INDUCED INHIBITOR OF PROLIFERATION AS3 / PDS5-RELATED"/>
    <property type="match status" value="1"/>
</dbReference>
<evidence type="ECO:0000256" key="3">
    <source>
        <dbReference type="ARBA" id="ARBA00022776"/>
    </source>
</evidence>
<organism evidence="7 8">
    <name type="scientific">Zasmidium cellare</name>
    <name type="common">Wine cellar mold</name>
    <name type="synonym">Racodium cellare</name>
    <dbReference type="NCBI Taxonomy" id="395010"/>
    <lineage>
        <taxon>Eukaryota</taxon>
        <taxon>Fungi</taxon>
        <taxon>Dikarya</taxon>
        <taxon>Ascomycota</taxon>
        <taxon>Pezizomycotina</taxon>
        <taxon>Dothideomycetes</taxon>
        <taxon>Dothideomycetidae</taxon>
        <taxon>Mycosphaerellales</taxon>
        <taxon>Mycosphaerellaceae</taxon>
        <taxon>Zasmidium</taxon>
    </lineage>
</organism>
<comment type="subcellular location">
    <subcellularLocation>
        <location evidence="1">Nucleus</location>
    </subcellularLocation>
</comment>
<comment type="caution">
    <text evidence="7">The sequence shown here is derived from an EMBL/GenBank/DDBJ whole genome shotgun (WGS) entry which is preliminary data.</text>
</comment>
<feature type="compositionally biased region" description="Acidic residues" evidence="6">
    <location>
        <begin position="15"/>
        <end position="26"/>
    </location>
</feature>
<feature type="region of interest" description="Disordered" evidence="6">
    <location>
        <begin position="1"/>
        <end position="26"/>
    </location>
</feature>
<proteinExistence type="predicted"/>
<dbReference type="PANTHER" id="PTHR12663:SF0">
    <property type="entry name" value="PRECOCIOUS DISSOCIATION OF SISTERS 5, ISOFORM A"/>
    <property type="match status" value="1"/>
</dbReference>